<accession>A0A0R1RU13</accession>
<dbReference type="InterPro" id="IPR027417">
    <property type="entry name" value="P-loop_NTPase"/>
</dbReference>
<dbReference type="Gene3D" id="3.40.50.300">
    <property type="entry name" value="P-loop containing nucleotide triphosphate hydrolases"/>
    <property type="match status" value="2"/>
</dbReference>
<evidence type="ECO:0000256" key="1">
    <source>
        <dbReference type="SAM" id="Phobius"/>
    </source>
</evidence>
<dbReference type="eggNOG" id="COG4717">
    <property type="taxonomic scope" value="Bacteria"/>
</dbReference>
<feature type="domain" description="YhaN AAA" evidence="2">
    <location>
        <begin position="1"/>
        <end position="204"/>
    </location>
</feature>
<organism evidence="3 4">
    <name type="scientific">Furfurilactobacillus rossiae DSM 15814</name>
    <dbReference type="NCBI Taxonomy" id="1114972"/>
    <lineage>
        <taxon>Bacteria</taxon>
        <taxon>Bacillati</taxon>
        <taxon>Bacillota</taxon>
        <taxon>Bacilli</taxon>
        <taxon>Lactobacillales</taxon>
        <taxon>Lactobacillaceae</taxon>
        <taxon>Furfurilactobacillus</taxon>
    </lineage>
</organism>
<dbReference type="PATRIC" id="fig|1114972.6.peg.445"/>
<proteinExistence type="predicted"/>
<evidence type="ECO:0000313" key="3">
    <source>
        <dbReference type="EMBL" id="KRL57429.1"/>
    </source>
</evidence>
<keyword evidence="1" id="KW-0472">Membrane</keyword>
<dbReference type="AlphaFoldDB" id="A0A0R1RU13"/>
<dbReference type="SUPFAM" id="SSF52540">
    <property type="entry name" value="P-loop containing nucleoside triphosphate hydrolases"/>
    <property type="match status" value="1"/>
</dbReference>
<dbReference type="PANTHER" id="PTHR41259:SF1">
    <property type="entry name" value="DOUBLE-STRAND BREAK REPAIR RAD50 ATPASE, PUTATIVE-RELATED"/>
    <property type="match status" value="1"/>
</dbReference>
<keyword evidence="4" id="KW-1185">Reference proteome</keyword>
<name>A0A0R1RU13_9LACO</name>
<dbReference type="Proteomes" id="UP000051999">
    <property type="component" value="Unassembled WGS sequence"/>
</dbReference>
<dbReference type="STRING" id="1114972.FD35_GL000445"/>
<sequence>MNITEIHIDGFGKWQNKTFPVNPQLQVFYGENEAGKTTIQKFISSVLFGFATAKHPAEQYLPKTGAGYGGSLTFTVDDAQQTQYRLRRTSGKNGGDIQLINLTTNQTMPPELLNQLLGPVDRTLNDATFNFDLSGLQLLTTVTQPELMANVQRVGAVGSTSWIELAEQFDKDADDLYRPRGQKPALNQQLTAYHDLQAQLKAAEAGYPNFVKRQHDILSGKQKVAQLGDHIKELTSKRDELARITQLWPVFEKYRDMSGGLPDVNEKLITAEDYADFLKLQTQREQLMQTSVRQVAQLKDQTTETPQEVQFYIDHQSAFKSQAASFDQIETAIHERQYSRQQVAEQSDERDQIVTKHRFNAPWPTPLSDSEYEQVSRLTQVGQQQVTNGSKTREQWLMMGVGLVLLLLGLIMSSGVKWLFVLLGIAGIAGGWFNVFVWFRAQQAHGTVATKESSISELTQRHHMAGFPVGTWLALQPDIQRLNQLTDQIDSLKSKIQQLNADINHFFEGYQFAETQLPLTNLSAADALLKARQYTSAKELAVATVQGQSQQRLQLIRDNSDLQAKLSEITTSLQQVMQRYRVQAPNDFENLYQQQLQLADQTAERRALGNQLTPAWLAKLSSYQDIAAVDQRQAEVTTNLQSDIEQRDQVQEDIANQQALFARQSEDETMPILRQRLANMETKLVETAQQWLVNRLSAQWIDGALNAASADRLPAIVKRAQTYFATLTLEHYTKIEFINEALTVTTSQGTVFDVTELSRGTAEQLYIALRLGFASVMADRTAMPLIIDDAFVDFDRHRKHAMFNLMKELSQEVQVIYFTADAGALSTFDDNQITEL</sequence>
<dbReference type="Pfam" id="PF13514">
    <property type="entry name" value="AAA_27"/>
    <property type="match status" value="1"/>
</dbReference>
<keyword evidence="1" id="KW-0812">Transmembrane</keyword>
<gene>
    <name evidence="3" type="ORF">FD35_GL000445</name>
</gene>
<dbReference type="OrthoDB" id="9764467at2"/>
<evidence type="ECO:0000259" key="2">
    <source>
        <dbReference type="Pfam" id="PF13514"/>
    </source>
</evidence>
<evidence type="ECO:0000313" key="4">
    <source>
        <dbReference type="Proteomes" id="UP000051999"/>
    </source>
</evidence>
<protein>
    <recommendedName>
        <fullName evidence="2">YhaN AAA domain-containing protein</fullName>
    </recommendedName>
</protein>
<reference evidence="3 4" key="1">
    <citation type="journal article" date="2015" name="Genome Announc.">
        <title>Expanding the biotechnology potential of lactobacilli through comparative genomics of 213 strains and associated genera.</title>
        <authorList>
            <person name="Sun Z."/>
            <person name="Harris H.M."/>
            <person name="McCann A."/>
            <person name="Guo C."/>
            <person name="Argimon S."/>
            <person name="Zhang W."/>
            <person name="Yang X."/>
            <person name="Jeffery I.B."/>
            <person name="Cooney J.C."/>
            <person name="Kagawa T.F."/>
            <person name="Liu W."/>
            <person name="Song Y."/>
            <person name="Salvetti E."/>
            <person name="Wrobel A."/>
            <person name="Rasinkangas P."/>
            <person name="Parkhill J."/>
            <person name="Rea M.C."/>
            <person name="O'Sullivan O."/>
            <person name="Ritari J."/>
            <person name="Douillard F.P."/>
            <person name="Paul Ross R."/>
            <person name="Yang R."/>
            <person name="Briner A.E."/>
            <person name="Felis G.E."/>
            <person name="de Vos W.M."/>
            <person name="Barrangou R."/>
            <person name="Klaenhammer T.R."/>
            <person name="Caufield P.W."/>
            <person name="Cui Y."/>
            <person name="Zhang H."/>
            <person name="O'Toole P.W."/>
        </authorList>
    </citation>
    <scope>NUCLEOTIDE SEQUENCE [LARGE SCALE GENOMIC DNA]</scope>
    <source>
        <strain evidence="3 4">DSM 15814</strain>
    </source>
</reference>
<keyword evidence="1" id="KW-1133">Transmembrane helix</keyword>
<feature type="transmembrane region" description="Helical" evidence="1">
    <location>
        <begin position="419"/>
        <end position="439"/>
    </location>
</feature>
<dbReference type="RefSeq" id="WP_017261669.1">
    <property type="nucleotide sequence ID" value="NZ_AUAW01000001.1"/>
</dbReference>
<comment type="caution">
    <text evidence="3">The sequence shown here is derived from an EMBL/GenBank/DDBJ whole genome shotgun (WGS) entry which is preliminary data.</text>
</comment>
<feature type="transmembrane region" description="Helical" evidence="1">
    <location>
        <begin position="396"/>
        <end position="412"/>
    </location>
</feature>
<dbReference type="EMBL" id="AZFF01000001">
    <property type="protein sequence ID" value="KRL57429.1"/>
    <property type="molecule type" value="Genomic_DNA"/>
</dbReference>
<dbReference type="PANTHER" id="PTHR41259">
    <property type="entry name" value="DOUBLE-STRAND BREAK REPAIR RAD50 ATPASE, PUTATIVE-RELATED"/>
    <property type="match status" value="1"/>
</dbReference>
<dbReference type="InterPro" id="IPR038734">
    <property type="entry name" value="YhaN_AAA"/>
</dbReference>